<dbReference type="InterPro" id="IPR040256">
    <property type="entry name" value="At4g02000-like"/>
</dbReference>
<feature type="compositionally biased region" description="Low complexity" evidence="1">
    <location>
        <begin position="139"/>
        <end position="157"/>
    </location>
</feature>
<evidence type="ECO:0000259" key="2">
    <source>
        <dbReference type="Pfam" id="PF14392"/>
    </source>
</evidence>
<dbReference type="InterPro" id="IPR025836">
    <property type="entry name" value="Zn_knuckle_CX2CX4HX4C"/>
</dbReference>
<dbReference type="AlphaFoldDB" id="A0A2I0I371"/>
<proteinExistence type="predicted"/>
<feature type="compositionally biased region" description="Basic residues" evidence="1">
    <location>
        <begin position="169"/>
        <end position="179"/>
    </location>
</feature>
<dbReference type="PANTHER" id="PTHR31286">
    <property type="entry name" value="GLYCINE-RICH CELL WALL STRUCTURAL PROTEIN 1.8-LIKE"/>
    <property type="match status" value="1"/>
</dbReference>
<evidence type="ECO:0000313" key="3">
    <source>
        <dbReference type="EMBL" id="PKI38160.1"/>
    </source>
</evidence>
<protein>
    <recommendedName>
        <fullName evidence="2">Zinc knuckle CX2CX4HX4C domain-containing protein</fullName>
    </recommendedName>
</protein>
<comment type="caution">
    <text evidence="3">The sequence shown here is derived from an EMBL/GenBank/DDBJ whole genome shotgun (WGS) entry which is preliminary data.</text>
</comment>
<reference evidence="3 4" key="1">
    <citation type="submission" date="2017-11" db="EMBL/GenBank/DDBJ databases">
        <title>De-novo sequencing of pomegranate (Punica granatum L.) genome.</title>
        <authorList>
            <person name="Akparov Z."/>
            <person name="Amiraslanov A."/>
            <person name="Hajiyeva S."/>
            <person name="Abbasov M."/>
            <person name="Kaur K."/>
            <person name="Hamwieh A."/>
            <person name="Solovyev V."/>
            <person name="Salamov A."/>
            <person name="Braich B."/>
            <person name="Kosarev P."/>
            <person name="Mahmoud A."/>
            <person name="Hajiyev E."/>
            <person name="Babayeva S."/>
            <person name="Izzatullayeva V."/>
            <person name="Mammadov A."/>
            <person name="Mammadov A."/>
            <person name="Sharifova S."/>
            <person name="Ojaghi J."/>
            <person name="Eynullazada K."/>
            <person name="Bayramov B."/>
            <person name="Abdulazimova A."/>
            <person name="Shahmuradov I."/>
        </authorList>
    </citation>
    <scope>NUCLEOTIDE SEQUENCE [LARGE SCALE GENOMIC DNA]</scope>
    <source>
        <strain evidence="4">cv. AG2017</strain>
        <tissue evidence="3">Leaf</tissue>
    </source>
</reference>
<accession>A0A2I0I371</accession>
<organism evidence="3 4">
    <name type="scientific">Punica granatum</name>
    <name type="common">Pomegranate</name>
    <dbReference type="NCBI Taxonomy" id="22663"/>
    <lineage>
        <taxon>Eukaryota</taxon>
        <taxon>Viridiplantae</taxon>
        <taxon>Streptophyta</taxon>
        <taxon>Embryophyta</taxon>
        <taxon>Tracheophyta</taxon>
        <taxon>Spermatophyta</taxon>
        <taxon>Magnoliopsida</taxon>
        <taxon>eudicotyledons</taxon>
        <taxon>Gunneridae</taxon>
        <taxon>Pentapetalae</taxon>
        <taxon>rosids</taxon>
        <taxon>malvids</taxon>
        <taxon>Myrtales</taxon>
        <taxon>Lythraceae</taxon>
        <taxon>Punica</taxon>
    </lineage>
</organism>
<name>A0A2I0I371_PUNGR</name>
<feature type="domain" description="Zinc knuckle CX2CX4HX4C" evidence="2">
    <location>
        <begin position="82"/>
        <end position="114"/>
    </location>
</feature>
<keyword evidence="4" id="KW-1185">Reference proteome</keyword>
<sequence>MIHVEIDRAWSVQGSHMMIAHWDKGLSLEKIKFETVTFWIQIRAIPPEMLSKPNITKLVERAGKVLEIDWKDTSSLPKWYVTSRVLVQVFFKYEYLKTFCHDCGILGHDQAHCTSETLAPLNMYGSWLRFDNQTYLLPPQVTTTPLSTPTTPSTTHYPESEPPSPTSHKGSKPKPRPNSKQRPALTKALNRTEPTLPKLNSIHWAAHTKTQLPNEAQFPTTYKLKPNAKKGLDQTEAQPYSKAHCFYSQISALTLSAGPGAKSSSKLQKLIGIHRKKL</sequence>
<evidence type="ECO:0000313" key="4">
    <source>
        <dbReference type="Proteomes" id="UP000233551"/>
    </source>
</evidence>
<gene>
    <name evidence="3" type="ORF">CRG98_041413</name>
</gene>
<dbReference type="STRING" id="22663.A0A2I0I371"/>
<dbReference type="Pfam" id="PF14392">
    <property type="entry name" value="zf-CCHC_4"/>
    <property type="match status" value="1"/>
</dbReference>
<dbReference type="PANTHER" id="PTHR31286:SF178">
    <property type="entry name" value="DUF4283 DOMAIN-CONTAINING PROTEIN"/>
    <property type="match status" value="1"/>
</dbReference>
<dbReference type="EMBL" id="PGOL01004197">
    <property type="protein sequence ID" value="PKI38160.1"/>
    <property type="molecule type" value="Genomic_DNA"/>
</dbReference>
<feature type="region of interest" description="Disordered" evidence="1">
    <location>
        <begin position="139"/>
        <end position="193"/>
    </location>
</feature>
<evidence type="ECO:0000256" key="1">
    <source>
        <dbReference type="SAM" id="MobiDB-lite"/>
    </source>
</evidence>
<dbReference type="Proteomes" id="UP000233551">
    <property type="component" value="Unassembled WGS sequence"/>
</dbReference>